<keyword evidence="9" id="KW-1185">Reference proteome</keyword>
<dbReference type="STRING" id="558173.CDOO_05055"/>
<keyword evidence="3 6" id="KW-0812">Transmembrane</keyword>
<dbReference type="RefSeq" id="WP_018022613.1">
    <property type="nucleotide sequence ID" value="NZ_AQUX01000010.1"/>
</dbReference>
<dbReference type="OrthoDB" id="9806522at2"/>
<dbReference type="SUPFAM" id="SSF161111">
    <property type="entry name" value="Cation efflux protein transmembrane domain-like"/>
    <property type="match status" value="1"/>
</dbReference>
<evidence type="ECO:0000256" key="4">
    <source>
        <dbReference type="ARBA" id="ARBA00022989"/>
    </source>
</evidence>
<accession>A0A097IEZ4</accession>
<dbReference type="HOGENOM" id="CLU_899302_0_0_11"/>
<dbReference type="eggNOG" id="COG0053">
    <property type="taxonomic scope" value="Bacteria"/>
</dbReference>
<dbReference type="InterPro" id="IPR050291">
    <property type="entry name" value="CDF_Transporter"/>
</dbReference>
<dbReference type="InterPro" id="IPR058533">
    <property type="entry name" value="Cation_efflux_TM"/>
</dbReference>
<feature type="transmembrane region" description="Helical" evidence="6">
    <location>
        <begin position="134"/>
        <end position="159"/>
    </location>
</feature>
<dbReference type="Proteomes" id="UP000029914">
    <property type="component" value="Chromosome"/>
</dbReference>
<gene>
    <name evidence="8" type="ORF">CDOO_05055</name>
</gene>
<keyword evidence="2" id="KW-0813">Transport</keyword>
<proteinExistence type="predicted"/>
<dbReference type="KEGG" id="cdo:CDOO_05055"/>
<dbReference type="GO" id="GO:0016020">
    <property type="term" value="C:membrane"/>
    <property type="evidence" value="ECO:0007669"/>
    <property type="project" value="UniProtKB-SubCell"/>
</dbReference>
<evidence type="ECO:0000256" key="1">
    <source>
        <dbReference type="ARBA" id="ARBA00004141"/>
    </source>
</evidence>
<dbReference type="Gene3D" id="1.20.1510.10">
    <property type="entry name" value="Cation efflux protein transmembrane domain"/>
    <property type="match status" value="1"/>
</dbReference>
<dbReference type="AlphaFoldDB" id="A0A097IEZ4"/>
<protein>
    <submittedName>
        <fullName evidence="8">Cobalt transporter</fullName>
    </submittedName>
</protein>
<evidence type="ECO:0000259" key="7">
    <source>
        <dbReference type="Pfam" id="PF01545"/>
    </source>
</evidence>
<name>A0A097IEZ4_9CORY</name>
<dbReference type="InterPro" id="IPR027469">
    <property type="entry name" value="Cation_efflux_TMD_sf"/>
</dbReference>
<dbReference type="Pfam" id="PF01545">
    <property type="entry name" value="Cation_efflux"/>
    <property type="match status" value="1"/>
</dbReference>
<evidence type="ECO:0000256" key="5">
    <source>
        <dbReference type="ARBA" id="ARBA00023136"/>
    </source>
</evidence>
<evidence type="ECO:0000313" key="8">
    <source>
        <dbReference type="EMBL" id="AIT60693.1"/>
    </source>
</evidence>
<comment type="subcellular location">
    <subcellularLocation>
        <location evidence="1">Membrane</location>
        <topology evidence="1">Multi-pass membrane protein</topology>
    </subcellularLocation>
</comment>
<feature type="transmembrane region" description="Helical" evidence="6">
    <location>
        <begin position="186"/>
        <end position="206"/>
    </location>
</feature>
<feature type="transmembrane region" description="Helical" evidence="6">
    <location>
        <begin position="32"/>
        <end position="51"/>
    </location>
</feature>
<dbReference type="PANTHER" id="PTHR43840">
    <property type="entry name" value="MITOCHONDRIAL METAL TRANSPORTER 1-RELATED"/>
    <property type="match status" value="1"/>
</dbReference>
<dbReference type="GO" id="GO:0008324">
    <property type="term" value="F:monoatomic cation transmembrane transporter activity"/>
    <property type="evidence" value="ECO:0007669"/>
    <property type="project" value="InterPro"/>
</dbReference>
<dbReference type="EMBL" id="CP006764">
    <property type="protein sequence ID" value="AIT60693.1"/>
    <property type="molecule type" value="Genomic_DNA"/>
</dbReference>
<evidence type="ECO:0000313" key="9">
    <source>
        <dbReference type="Proteomes" id="UP000029914"/>
    </source>
</evidence>
<evidence type="ECO:0000256" key="2">
    <source>
        <dbReference type="ARBA" id="ARBA00022448"/>
    </source>
</evidence>
<reference evidence="8 9" key="1">
    <citation type="submission" date="2013-09" db="EMBL/GenBank/DDBJ databases">
        <title>Complete genome sequence of Corynebacterium doosanense CAU 212(T) (=DSM 45436(T)), isolated from activated sludge.</title>
        <authorList>
            <person name="Schaffert L."/>
            <person name="Albersmeier A."/>
            <person name="Kalinowski J."/>
            <person name="Ruckert C."/>
        </authorList>
    </citation>
    <scope>NUCLEOTIDE SEQUENCE [LARGE SCALE GENOMIC DNA]</scope>
    <source>
        <strain evidence="8 9">CAU 212</strain>
    </source>
</reference>
<sequence length="324" mass="35040">MSHERETGAGRRGHALPEEQQDLLRRAKRLEWISIVVLAITVATVGVVTGQSQAMRAAWLEDLLSFLPPIAFLVATRFIDRPADPEHPYGHHRSIGVAHLVAATALLIMGSFLIYHSVVGLIEGERPPIGIVVIFGHAIWLGWLMIAVMAASGVAPVILGRMKMKLAEPLHDKVLFADADMNKADWSTAVATIVGVLGIGVGLWWMDAVAAIVVAASIVKDGVTNLRGAIGDLTDIRATTLKAKPHPLIAEVERVAGECAWVDIAAARVRDQGHLFHAEVFVVPSTDPTVAQVEALQEKLQNLDWKLHDVIITPSSEIPSYLVP</sequence>
<evidence type="ECO:0000256" key="6">
    <source>
        <dbReference type="SAM" id="Phobius"/>
    </source>
</evidence>
<keyword evidence="5 6" id="KW-0472">Membrane</keyword>
<dbReference type="PANTHER" id="PTHR43840:SF15">
    <property type="entry name" value="MITOCHONDRIAL METAL TRANSPORTER 1-RELATED"/>
    <property type="match status" value="1"/>
</dbReference>
<feature type="transmembrane region" description="Helical" evidence="6">
    <location>
        <begin position="100"/>
        <end position="122"/>
    </location>
</feature>
<keyword evidence="4 6" id="KW-1133">Transmembrane helix</keyword>
<organism evidence="8 9">
    <name type="scientific">Corynebacterium doosanense CAU 212 = DSM 45436</name>
    <dbReference type="NCBI Taxonomy" id="558173"/>
    <lineage>
        <taxon>Bacteria</taxon>
        <taxon>Bacillati</taxon>
        <taxon>Actinomycetota</taxon>
        <taxon>Actinomycetes</taxon>
        <taxon>Mycobacteriales</taxon>
        <taxon>Corynebacteriaceae</taxon>
        <taxon>Corynebacterium</taxon>
    </lineage>
</organism>
<feature type="domain" description="Cation efflux protein transmembrane" evidence="7">
    <location>
        <begin position="35"/>
        <end position="233"/>
    </location>
</feature>
<evidence type="ECO:0000256" key="3">
    <source>
        <dbReference type="ARBA" id="ARBA00022692"/>
    </source>
</evidence>